<sequence length="113" mass="12700">MWVGEDKEGNGLGQVWAKYGPLKEFMRPDNGSQFEGASFRCRRGTVEPCVLWGPRGLQAHGFVSCPRSECRLGFLTRSKGFLGEHRGSYRKPPDLRVAVSVWNIAYTTSIYNS</sequence>
<accession>A0A5B7FU58</accession>
<dbReference type="AlphaFoldDB" id="A0A5B7FU58"/>
<dbReference type="Proteomes" id="UP000324222">
    <property type="component" value="Unassembled WGS sequence"/>
</dbReference>
<keyword evidence="2" id="KW-1185">Reference proteome</keyword>
<protein>
    <submittedName>
        <fullName evidence="1">Uncharacterized protein</fullName>
    </submittedName>
</protein>
<comment type="caution">
    <text evidence="1">The sequence shown here is derived from an EMBL/GenBank/DDBJ whole genome shotgun (WGS) entry which is preliminary data.</text>
</comment>
<name>A0A5B7FU58_PORTR</name>
<dbReference type="EMBL" id="VSRR010008281">
    <property type="protein sequence ID" value="MPC48438.1"/>
    <property type="molecule type" value="Genomic_DNA"/>
</dbReference>
<evidence type="ECO:0000313" key="2">
    <source>
        <dbReference type="Proteomes" id="UP000324222"/>
    </source>
</evidence>
<proteinExistence type="predicted"/>
<organism evidence="1 2">
    <name type="scientific">Portunus trituberculatus</name>
    <name type="common">Swimming crab</name>
    <name type="synonym">Neptunus trituberculatus</name>
    <dbReference type="NCBI Taxonomy" id="210409"/>
    <lineage>
        <taxon>Eukaryota</taxon>
        <taxon>Metazoa</taxon>
        <taxon>Ecdysozoa</taxon>
        <taxon>Arthropoda</taxon>
        <taxon>Crustacea</taxon>
        <taxon>Multicrustacea</taxon>
        <taxon>Malacostraca</taxon>
        <taxon>Eumalacostraca</taxon>
        <taxon>Eucarida</taxon>
        <taxon>Decapoda</taxon>
        <taxon>Pleocyemata</taxon>
        <taxon>Brachyura</taxon>
        <taxon>Eubrachyura</taxon>
        <taxon>Portunoidea</taxon>
        <taxon>Portunidae</taxon>
        <taxon>Portuninae</taxon>
        <taxon>Portunus</taxon>
    </lineage>
</organism>
<reference evidence="1 2" key="1">
    <citation type="submission" date="2019-05" db="EMBL/GenBank/DDBJ databases">
        <title>Another draft genome of Portunus trituberculatus and its Hox gene families provides insights of decapod evolution.</title>
        <authorList>
            <person name="Jeong J.-H."/>
            <person name="Song I."/>
            <person name="Kim S."/>
            <person name="Choi T."/>
            <person name="Kim D."/>
            <person name="Ryu S."/>
            <person name="Kim W."/>
        </authorList>
    </citation>
    <scope>NUCLEOTIDE SEQUENCE [LARGE SCALE GENOMIC DNA]</scope>
    <source>
        <tissue evidence="1">Muscle</tissue>
    </source>
</reference>
<gene>
    <name evidence="1" type="ORF">E2C01_042211</name>
</gene>
<evidence type="ECO:0000313" key="1">
    <source>
        <dbReference type="EMBL" id="MPC48438.1"/>
    </source>
</evidence>